<gene>
    <name evidence="6" type="ORF">IT774_00585</name>
</gene>
<dbReference type="InterPro" id="IPR016035">
    <property type="entry name" value="Acyl_Trfase/lysoPLipase"/>
</dbReference>
<evidence type="ECO:0000256" key="2">
    <source>
        <dbReference type="ARBA" id="ARBA00022963"/>
    </source>
</evidence>
<evidence type="ECO:0000256" key="1">
    <source>
        <dbReference type="ARBA" id="ARBA00022801"/>
    </source>
</evidence>
<keyword evidence="2 4" id="KW-0442">Lipid degradation</keyword>
<keyword evidence="3 4" id="KW-0443">Lipid metabolism</keyword>
<feature type="domain" description="PNPLA" evidence="5">
    <location>
        <begin position="5"/>
        <end position="169"/>
    </location>
</feature>
<evidence type="ECO:0000256" key="3">
    <source>
        <dbReference type="ARBA" id="ARBA00023098"/>
    </source>
</evidence>
<dbReference type="EMBL" id="CP064795">
    <property type="protein sequence ID" value="QPG05816.1"/>
    <property type="molecule type" value="Genomic_DNA"/>
</dbReference>
<dbReference type="CDD" id="cd07208">
    <property type="entry name" value="Pat_hypo_Ecoli_yjju_like"/>
    <property type="match status" value="1"/>
</dbReference>
<dbReference type="PROSITE" id="PS51635">
    <property type="entry name" value="PNPLA"/>
    <property type="match status" value="1"/>
</dbReference>
<dbReference type="InterPro" id="IPR050301">
    <property type="entry name" value="NTE"/>
</dbReference>
<reference evidence="6 7" key="1">
    <citation type="submission" date="2020-11" db="EMBL/GenBank/DDBJ databases">
        <title>Complete genome sequence for Salinimonas sp. strain G2-b.</title>
        <authorList>
            <person name="Park S.-J."/>
        </authorList>
    </citation>
    <scope>NUCLEOTIDE SEQUENCE [LARGE SCALE GENOMIC DNA]</scope>
    <source>
        <strain evidence="6 7">G2-b</strain>
    </source>
</reference>
<dbReference type="InterPro" id="IPR037483">
    <property type="entry name" value="YjjU-like"/>
</dbReference>
<evidence type="ECO:0000256" key="4">
    <source>
        <dbReference type="PROSITE-ProRule" id="PRU01161"/>
    </source>
</evidence>
<comment type="caution">
    <text evidence="4">Lacks conserved residue(s) required for the propagation of feature annotation.</text>
</comment>
<feature type="active site" description="Nucleophile" evidence="4">
    <location>
        <position position="38"/>
    </location>
</feature>
<evidence type="ECO:0000313" key="6">
    <source>
        <dbReference type="EMBL" id="QPG05816.1"/>
    </source>
</evidence>
<feature type="short sequence motif" description="GXSXG" evidence="4">
    <location>
        <begin position="36"/>
        <end position="40"/>
    </location>
</feature>
<dbReference type="InterPro" id="IPR002641">
    <property type="entry name" value="PNPLA_dom"/>
</dbReference>
<protein>
    <submittedName>
        <fullName evidence="6">Patatin family protein</fullName>
    </submittedName>
</protein>
<dbReference type="PANTHER" id="PTHR14226:SF25">
    <property type="entry name" value="PHOSPHOESTERASE"/>
    <property type="match status" value="1"/>
</dbReference>
<dbReference type="GO" id="GO:0016042">
    <property type="term" value="P:lipid catabolic process"/>
    <property type="evidence" value="ECO:0007669"/>
    <property type="project" value="UniProtKB-UniRule"/>
</dbReference>
<dbReference type="SUPFAM" id="SSF52151">
    <property type="entry name" value="FabD/lysophospholipase-like"/>
    <property type="match status" value="1"/>
</dbReference>
<dbReference type="InterPro" id="IPR045943">
    <property type="entry name" value="DUF6363"/>
</dbReference>
<proteinExistence type="predicted"/>
<keyword evidence="7" id="KW-1185">Reference proteome</keyword>
<dbReference type="KEGG" id="smaa:IT774_00585"/>
<sequence length="277" mass="30539">MKSALVVEGGAMRGIFAAGVLDVFLAKDCAFDFAIGVSAGATNLSTFAAGIPGLSRTLITEYATRREFFSPLRFIRGGHMTDVHWLWHQARAQLDKQGTHEEATLPVYVGVTNVDTGTCDYLRATTDNINDLMVASCSIPVAYRDQPQIGQHRYVDGGVGDSIPVRKAYEMGARDITVVLSQPLGFSKPSVHSGWLLEKLYGHQPALLQTLLQRPQFYNDTLAFLQNPPADLNLNIVAPPAGFNVKRLTMDRRKLNRGYKHGKIAALRMLRQLRRAA</sequence>
<organism evidence="6 7">
    <name type="scientific">Salinimonas marina</name>
    <dbReference type="NCBI Taxonomy" id="2785918"/>
    <lineage>
        <taxon>Bacteria</taxon>
        <taxon>Pseudomonadati</taxon>
        <taxon>Pseudomonadota</taxon>
        <taxon>Gammaproteobacteria</taxon>
        <taxon>Alteromonadales</taxon>
        <taxon>Alteromonadaceae</taxon>
        <taxon>Alteromonas/Salinimonas group</taxon>
        <taxon>Salinimonas</taxon>
    </lineage>
</organism>
<dbReference type="Proteomes" id="UP000595095">
    <property type="component" value="Chromosome"/>
</dbReference>
<dbReference type="Pfam" id="PF19890">
    <property type="entry name" value="DUF6363"/>
    <property type="match status" value="1"/>
</dbReference>
<dbReference type="RefSeq" id="WP_195810899.1">
    <property type="nucleotide sequence ID" value="NZ_CP064795.1"/>
</dbReference>
<name>A0A7S9DXJ3_9ALTE</name>
<dbReference type="PANTHER" id="PTHR14226">
    <property type="entry name" value="NEUROPATHY TARGET ESTERASE/SWISS CHEESE D.MELANOGASTER"/>
    <property type="match status" value="1"/>
</dbReference>
<evidence type="ECO:0000259" key="5">
    <source>
        <dbReference type="PROSITE" id="PS51635"/>
    </source>
</evidence>
<feature type="active site" description="Proton acceptor" evidence="4">
    <location>
        <position position="156"/>
    </location>
</feature>
<accession>A0A7S9DXJ3</accession>
<dbReference type="Pfam" id="PF01734">
    <property type="entry name" value="Patatin"/>
    <property type="match status" value="1"/>
</dbReference>
<dbReference type="AlphaFoldDB" id="A0A7S9DXJ3"/>
<evidence type="ECO:0000313" key="7">
    <source>
        <dbReference type="Proteomes" id="UP000595095"/>
    </source>
</evidence>
<dbReference type="GO" id="GO:0016787">
    <property type="term" value="F:hydrolase activity"/>
    <property type="evidence" value="ECO:0007669"/>
    <property type="project" value="UniProtKB-UniRule"/>
</dbReference>
<dbReference type="Gene3D" id="3.40.1090.10">
    <property type="entry name" value="Cytosolic phospholipase A2 catalytic domain"/>
    <property type="match status" value="2"/>
</dbReference>
<keyword evidence="1 4" id="KW-0378">Hydrolase</keyword>
<feature type="short sequence motif" description="DGA/G" evidence="4">
    <location>
        <begin position="156"/>
        <end position="158"/>
    </location>
</feature>